<keyword evidence="4 5" id="KW-0472">Membrane</keyword>
<dbReference type="EMBL" id="CAJJDN010000012">
    <property type="protein sequence ID" value="CAD8058721.1"/>
    <property type="molecule type" value="Genomic_DNA"/>
</dbReference>
<protein>
    <recommendedName>
        <fullName evidence="6">Fatty acid hydroxylase domain-containing protein</fullName>
    </recommendedName>
</protein>
<organism evidence="7 8">
    <name type="scientific">Paramecium sonneborni</name>
    <dbReference type="NCBI Taxonomy" id="65129"/>
    <lineage>
        <taxon>Eukaryota</taxon>
        <taxon>Sar</taxon>
        <taxon>Alveolata</taxon>
        <taxon>Ciliophora</taxon>
        <taxon>Intramacronucleata</taxon>
        <taxon>Oligohymenophorea</taxon>
        <taxon>Peniculida</taxon>
        <taxon>Parameciidae</taxon>
        <taxon>Paramecium</taxon>
    </lineage>
</organism>
<evidence type="ECO:0000259" key="6">
    <source>
        <dbReference type="Pfam" id="PF04116"/>
    </source>
</evidence>
<keyword evidence="8" id="KW-1185">Reference proteome</keyword>
<proteinExistence type="predicted"/>
<feature type="transmembrane region" description="Helical" evidence="5">
    <location>
        <begin position="66"/>
        <end position="91"/>
    </location>
</feature>
<comment type="subcellular location">
    <subcellularLocation>
        <location evidence="1">Membrane</location>
    </subcellularLocation>
</comment>
<keyword evidence="2 5" id="KW-0812">Transmembrane</keyword>
<evidence type="ECO:0000313" key="7">
    <source>
        <dbReference type="EMBL" id="CAD8058721.1"/>
    </source>
</evidence>
<dbReference type="Pfam" id="PF04116">
    <property type="entry name" value="FA_hydroxylase"/>
    <property type="match status" value="1"/>
</dbReference>
<dbReference type="GO" id="GO:0016020">
    <property type="term" value="C:membrane"/>
    <property type="evidence" value="ECO:0007669"/>
    <property type="project" value="UniProtKB-SubCell"/>
</dbReference>
<dbReference type="InterPro" id="IPR050307">
    <property type="entry name" value="Sterol_Desaturase_Related"/>
</dbReference>
<dbReference type="AlphaFoldDB" id="A0A8S1KWD8"/>
<comment type="caution">
    <text evidence="7">The sequence shown here is derived from an EMBL/GenBank/DDBJ whole genome shotgun (WGS) entry which is preliminary data.</text>
</comment>
<dbReference type="GO" id="GO:0005506">
    <property type="term" value="F:iron ion binding"/>
    <property type="evidence" value="ECO:0007669"/>
    <property type="project" value="InterPro"/>
</dbReference>
<reference evidence="7" key="1">
    <citation type="submission" date="2021-01" db="EMBL/GenBank/DDBJ databases">
        <authorList>
            <consortium name="Genoscope - CEA"/>
            <person name="William W."/>
        </authorList>
    </citation>
    <scope>NUCLEOTIDE SEQUENCE</scope>
</reference>
<dbReference type="OrthoDB" id="1658724at2759"/>
<dbReference type="InterPro" id="IPR006694">
    <property type="entry name" value="Fatty_acid_hydroxylase"/>
</dbReference>
<evidence type="ECO:0000313" key="8">
    <source>
        <dbReference type="Proteomes" id="UP000692954"/>
    </source>
</evidence>
<dbReference type="GO" id="GO:0008610">
    <property type="term" value="P:lipid biosynthetic process"/>
    <property type="evidence" value="ECO:0007669"/>
    <property type="project" value="InterPro"/>
</dbReference>
<evidence type="ECO:0000256" key="3">
    <source>
        <dbReference type="ARBA" id="ARBA00022989"/>
    </source>
</evidence>
<evidence type="ECO:0000256" key="1">
    <source>
        <dbReference type="ARBA" id="ARBA00004370"/>
    </source>
</evidence>
<dbReference type="GO" id="GO:0016491">
    <property type="term" value="F:oxidoreductase activity"/>
    <property type="evidence" value="ECO:0007669"/>
    <property type="project" value="InterPro"/>
</dbReference>
<keyword evidence="3 5" id="KW-1133">Transmembrane helix</keyword>
<evidence type="ECO:0000256" key="5">
    <source>
        <dbReference type="SAM" id="Phobius"/>
    </source>
</evidence>
<feature type="domain" description="Fatty acid hydroxylase" evidence="6">
    <location>
        <begin position="167"/>
        <end position="301"/>
    </location>
</feature>
<dbReference type="Proteomes" id="UP000692954">
    <property type="component" value="Unassembled WGS sequence"/>
</dbReference>
<sequence length="325" mass="38331">MDSLSDLSINCADQIDGIIVREESRYQRKGYGLIFAVTLTMLGFCVFPQQIQFQLLSQLQSFQPHYIQMIIMISTQLIGFSLGNLAMYLIYKANSPFFENYRTRKNPWPWDENPEAWKEKRVQVWKSTCINMSLGIMMCIIDCYLSPKLRTDLDSFPSLFEMIWQIVFSMIIEDTCFYWSHRTLHSPKLYSKIHKKHHEFYTSISYAAVYAHPIEYMFGDVIPVFVGYKILGSKMHIATIWLWLIMRIGETIDGHSGYEFPWSPFRILPFSSSAESHNYHHSHNDGNYGSFFTYWDTIMGSDKSYNSFIKKKYRNVNKIQQKKQE</sequence>
<evidence type="ECO:0000256" key="2">
    <source>
        <dbReference type="ARBA" id="ARBA00022692"/>
    </source>
</evidence>
<evidence type="ECO:0000256" key="4">
    <source>
        <dbReference type="ARBA" id="ARBA00023136"/>
    </source>
</evidence>
<name>A0A8S1KWD8_9CILI</name>
<accession>A0A8S1KWD8</accession>
<gene>
    <name evidence="7" type="ORF">PSON_ATCC_30995.1.T0120365</name>
</gene>
<feature type="transmembrane region" description="Helical" evidence="5">
    <location>
        <begin position="31"/>
        <end position="51"/>
    </location>
</feature>
<dbReference type="PANTHER" id="PTHR11863">
    <property type="entry name" value="STEROL DESATURASE"/>
    <property type="match status" value="1"/>
</dbReference>